<feature type="transmembrane region" description="Helical" evidence="1">
    <location>
        <begin position="76"/>
        <end position="96"/>
    </location>
</feature>
<dbReference type="AlphaFoldDB" id="A0A3M2RQT2"/>
<dbReference type="Proteomes" id="UP000277212">
    <property type="component" value="Unassembled WGS sequence"/>
</dbReference>
<feature type="transmembrane region" description="Helical" evidence="1">
    <location>
        <begin position="353"/>
        <end position="369"/>
    </location>
</feature>
<evidence type="ECO:0000313" key="2">
    <source>
        <dbReference type="EMBL" id="RMJ07569.1"/>
    </source>
</evidence>
<feature type="transmembrane region" description="Helical" evidence="1">
    <location>
        <begin position="117"/>
        <end position="138"/>
    </location>
</feature>
<feature type="transmembrane region" description="Helical" evidence="1">
    <location>
        <begin position="204"/>
        <end position="226"/>
    </location>
</feature>
<protein>
    <submittedName>
        <fullName evidence="2">Uncharacterized protein</fullName>
    </submittedName>
</protein>
<dbReference type="EMBL" id="NKUJ01000333">
    <property type="protein sequence ID" value="RMJ07569.1"/>
    <property type="molecule type" value="Genomic_DNA"/>
</dbReference>
<sequence>MGILFSRPAQETFPDGAYPVGNISSLNASSIFPYVGDNTGLYDGISKSDLPPIPFEWIVSPDADRVTDSCPNGDTILMFFGVSEAVISILVPIFGYRPLIHKLSRGYLGRRSKNTIAFAWTVTFACQLLANAIIAGMIGNTPGYGHLNMLHIFTVYMTRPQFHFIILALLRSLVGIKRTREFDKTTIINRRMDDRVEFPFTDSYIATVASEMLLFIISAIFTGVTWHRYPKFEMSSREYIDDLINYVSSIPGVMMLCILGFVPIYKRYGNAFPIEGRRYEAGRRWGASVAADGTARVRIKKSIRKGAAMKRIGSAVAAALLMGYVTLVQWSYWTRFLELPGVLFCPPKLIETGVVWAVFSLIGVLAGAAS</sequence>
<proteinExistence type="predicted"/>
<keyword evidence="3" id="KW-1185">Reference proteome</keyword>
<dbReference type="OrthoDB" id="3525430at2759"/>
<feature type="transmembrane region" description="Helical" evidence="1">
    <location>
        <begin position="150"/>
        <end position="170"/>
    </location>
</feature>
<reference evidence="2 3" key="1">
    <citation type="submission" date="2017-06" db="EMBL/GenBank/DDBJ databases">
        <title>Comparative genomic analysis of Ambrosia Fusariam Clade fungi.</title>
        <authorList>
            <person name="Stajich J.E."/>
            <person name="Carrillo J."/>
            <person name="Kijimoto T."/>
            <person name="Eskalen A."/>
            <person name="O'Donnell K."/>
            <person name="Kasson M."/>
        </authorList>
    </citation>
    <scope>NUCLEOTIDE SEQUENCE [LARGE SCALE GENOMIC DNA]</scope>
    <source>
        <strain evidence="2">UCR3666</strain>
    </source>
</reference>
<keyword evidence="1" id="KW-0472">Membrane</keyword>
<keyword evidence="1" id="KW-1133">Transmembrane helix</keyword>
<name>A0A3M2RQT2_9HYPO</name>
<evidence type="ECO:0000313" key="3">
    <source>
        <dbReference type="Proteomes" id="UP000277212"/>
    </source>
</evidence>
<accession>A0A3M2RQT2</accession>
<evidence type="ECO:0000256" key="1">
    <source>
        <dbReference type="SAM" id="Phobius"/>
    </source>
</evidence>
<comment type="caution">
    <text evidence="2">The sequence shown here is derived from an EMBL/GenBank/DDBJ whole genome shotgun (WGS) entry which is preliminary data.</text>
</comment>
<gene>
    <name evidence="2" type="ORF">CDV36_012815</name>
</gene>
<feature type="transmembrane region" description="Helical" evidence="1">
    <location>
        <begin position="312"/>
        <end position="333"/>
    </location>
</feature>
<organism evidence="2 3">
    <name type="scientific">Fusarium kuroshium</name>
    <dbReference type="NCBI Taxonomy" id="2010991"/>
    <lineage>
        <taxon>Eukaryota</taxon>
        <taxon>Fungi</taxon>
        <taxon>Dikarya</taxon>
        <taxon>Ascomycota</taxon>
        <taxon>Pezizomycotina</taxon>
        <taxon>Sordariomycetes</taxon>
        <taxon>Hypocreomycetidae</taxon>
        <taxon>Hypocreales</taxon>
        <taxon>Nectriaceae</taxon>
        <taxon>Fusarium</taxon>
        <taxon>Fusarium solani species complex</taxon>
    </lineage>
</organism>
<feature type="transmembrane region" description="Helical" evidence="1">
    <location>
        <begin position="246"/>
        <end position="265"/>
    </location>
</feature>
<keyword evidence="1" id="KW-0812">Transmembrane</keyword>